<dbReference type="Proteomes" id="UP000324392">
    <property type="component" value="Chromosome"/>
</dbReference>
<feature type="domain" description="Transposase IS66 central" evidence="1">
    <location>
        <begin position="4"/>
        <end position="147"/>
    </location>
</feature>
<sequence>MLLLNPEKGKSQKGYLWVYASAAGSIRPVVVYDCQPWRSGTYAQAMLNSWQGTLVVDGYAGYRALFDEGGVKEAGCWAHVRRKFFDQYRANGSPVAETALTTIREMYKLGRWIRQRPAEQRRRWRQRYAKPWSAAFESWRQLKQQKTGRRTRGYAKLSIMH</sequence>
<dbReference type="EMBL" id="AP019531">
    <property type="protein sequence ID" value="BBI92757.1"/>
    <property type="molecule type" value="Genomic_DNA"/>
</dbReference>
<organism evidence="2 3">
    <name type="scientific">Serratia symbiotica</name>
    <dbReference type="NCBI Taxonomy" id="138074"/>
    <lineage>
        <taxon>Bacteria</taxon>
        <taxon>Pseudomonadati</taxon>
        <taxon>Pseudomonadota</taxon>
        <taxon>Gammaproteobacteria</taxon>
        <taxon>Enterobacterales</taxon>
        <taxon>Yersiniaceae</taxon>
        <taxon>Serratia</taxon>
    </lineage>
</organism>
<dbReference type="InterPro" id="IPR052344">
    <property type="entry name" value="Transposase-related"/>
</dbReference>
<evidence type="ECO:0000259" key="1">
    <source>
        <dbReference type="Pfam" id="PF03050"/>
    </source>
</evidence>
<dbReference type="InterPro" id="IPR004291">
    <property type="entry name" value="Transposase_IS66_central"/>
</dbReference>
<protein>
    <submittedName>
        <fullName evidence="2">Transposase IS66 family</fullName>
    </submittedName>
</protein>
<gene>
    <name evidence="2" type="ORF">SSYIS1_26390</name>
</gene>
<dbReference type="AlphaFoldDB" id="A0A455VI25"/>
<evidence type="ECO:0000313" key="3">
    <source>
        <dbReference type="Proteomes" id="UP000324392"/>
    </source>
</evidence>
<proteinExistence type="predicted"/>
<name>A0A455VI25_9GAMM</name>
<dbReference type="Pfam" id="PF03050">
    <property type="entry name" value="DDE_Tnp_IS66"/>
    <property type="match status" value="1"/>
</dbReference>
<accession>A0A455VI25</accession>
<dbReference type="RefSeq" id="WP_172624200.1">
    <property type="nucleotide sequence ID" value="NZ_AP019531.1"/>
</dbReference>
<dbReference type="PANTHER" id="PTHR33678">
    <property type="entry name" value="BLL1576 PROTEIN"/>
    <property type="match status" value="1"/>
</dbReference>
<evidence type="ECO:0000313" key="2">
    <source>
        <dbReference type="EMBL" id="BBI92757.1"/>
    </source>
</evidence>
<reference evidence="2 3" key="1">
    <citation type="submission" date="2019-03" db="EMBL/GenBank/DDBJ databases">
        <title>The genome sequence of Candidatus Serratia symbiotica strain IS.</title>
        <authorList>
            <person name="Nikoh N."/>
            <person name="Koga R."/>
            <person name="Oshima K."/>
            <person name="Hattori M."/>
            <person name="Fukatsu T."/>
        </authorList>
    </citation>
    <scope>NUCLEOTIDE SEQUENCE [LARGE SCALE GENOMIC DNA]</scope>
    <source>
        <strain evidence="2 3">IS</strain>
    </source>
</reference>
<dbReference type="PANTHER" id="PTHR33678:SF1">
    <property type="entry name" value="BLL1576 PROTEIN"/>
    <property type="match status" value="1"/>
</dbReference>